<dbReference type="InterPro" id="IPR027417">
    <property type="entry name" value="P-loop_NTPase"/>
</dbReference>
<dbReference type="InterPro" id="IPR016032">
    <property type="entry name" value="Sig_transdc_resp-reg_C-effctor"/>
</dbReference>
<dbReference type="SUPFAM" id="SSF52540">
    <property type="entry name" value="P-loop containing nucleoside triphosphate hydrolases"/>
    <property type="match status" value="1"/>
</dbReference>
<proteinExistence type="predicted"/>
<dbReference type="GO" id="GO:0003677">
    <property type="term" value="F:DNA binding"/>
    <property type="evidence" value="ECO:0007669"/>
    <property type="project" value="InterPro"/>
</dbReference>
<evidence type="ECO:0000313" key="2">
    <source>
        <dbReference type="EMBL" id="UWZ50985.1"/>
    </source>
</evidence>
<dbReference type="PRINTS" id="PR00038">
    <property type="entry name" value="HTHLUXR"/>
</dbReference>
<evidence type="ECO:0000259" key="1">
    <source>
        <dbReference type="PROSITE" id="PS50043"/>
    </source>
</evidence>
<accession>A0A9Q9IEC5</accession>
<dbReference type="Pfam" id="PF00196">
    <property type="entry name" value="GerE"/>
    <property type="match status" value="1"/>
</dbReference>
<dbReference type="Gene3D" id="1.10.10.10">
    <property type="entry name" value="Winged helix-like DNA-binding domain superfamily/Winged helix DNA-binding domain"/>
    <property type="match status" value="1"/>
</dbReference>
<dbReference type="SUPFAM" id="SSF46894">
    <property type="entry name" value="C-terminal effector domain of the bipartite response regulators"/>
    <property type="match status" value="1"/>
</dbReference>
<dbReference type="GO" id="GO:0006355">
    <property type="term" value="P:regulation of DNA-templated transcription"/>
    <property type="evidence" value="ECO:0007669"/>
    <property type="project" value="InterPro"/>
</dbReference>
<keyword evidence="3" id="KW-1185">Reference proteome</keyword>
<dbReference type="InterPro" id="IPR000792">
    <property type="entry name" value="Tscrpt_reg_LuxR_C"/>
</dbReference>
<feature type="domain" description="HTH luxR-type" evidence="1">
    <location>
        <begin position="823"/>
        <end position="888"/>
    </location>
</feature>
<dbReference type="AlphaFoldDB" id="A0A9Q9IEC5"/>
<organism evidence="2 3">
    <name type="scientific">Dactylosporangium aurantiacum</name>
    <dbReference type="NCBI Taxonomy" id="35754"/>
    <lineage>
        <taxon>Bacteria</taxon>
        <taxon>Bacillati</taxon>
        <taxon>Actinomycetota</taxon>
        <taxon>Actinomycetes</taxon>
        <taxon>Micromonosporales</taxon>
        <taxon>Micromonosporaceae</taxon>
        <taxon>Dactylosporangium</taxon>
    </lineage>
</organism>
<dbReference type="CDD" id="cd06170">
    <property type="entry name" value="LuxR_C_like"/>
    <property type="match status" value="1"/>
</dbReference>
<name>A0A9Q9IEC5_9ACTN</name>
<dbReference type="EMBL" id="CP073767">
    <property type="protein sequence ID" value="UWZ50985.1"/>
    <property type="molecule type" value="Genomic_DNA"/>
</dbReference>
<dbReference type="OrthoDB" id="3178131at2"/>
<dbReference type="Proteomes" id="UP001058003">
    <property type="component" value="Chromosome"/>
</dbReference>
<evidence type="ECO:0000313" key="3">
    <source>
        <dbReference type="Proteomes" id="UP001058003"/>
    </source>
</evidence>
<protein>
    <submittedName>
        <fullName evidence="2">Helix-turn-helix transcriptional regulator</fullName>
    </submittedName>
</protein>
<sequence length="897" mass="93354">MLIERDHDRDVCLAALTRLRRGQGGVLAVAGALGAGRSALLRLAADLAAGGGVPVVAAAADRAERDLPRSLASRLWRDVRASAAGRTGTLLVTIDDLQWADDASLAWLTRLDRHAALAGGPAVLVVLAVLDGDAGGDRPAVRAALGRADRTLRPAPLSVAGVERLLAGAGADRATAHRCHRLSGGNPWLARALAADLAGWPEGAGWWGGAGAEPPDVTRRAYEPLLRRVTAAVTALPAAQCAYLLHGVLLGAAAEPAVVGRLAGLDDVDARIAARALRATGLHGATPPQPLLDALVRQVVGATICPESFAVGHGQVAEALLRAGAPAERVAAHLEQAMVLPPHAAGVLSAAATSALARHDVATAVRHLRVALRGLPSGGAERAGILVDLALAERCANPATLVRRVLQALPALPGDDARGAALARIPPMALVSGGSAAVEAIDGVLRRLDPRAAGAEALAHRLEARQWIAGWQDPVVLAGTTARLRDAMMRPRTPAERELAAVLLFCATMSAELSAPELAPLAQLLFEHLPADHDTLVSVAPLLVAGAVAVERVPALGQWLAEARLACDAAPCRRVAAQVYAQLAFQQLHTGQPAAAAASAANAFALFQDGLGDDGISVAMLFAVAAAVPDDRLRQRAAALCRPERVTAETGMLPMVSSLLYGATLYTTDPQAALVALIECEQQLATHGWRNRALFPTGTMIAPLLYRLGRHGEAVERIAEEHRLAAAWGAPAATGRTLRVWGELSDGRRALRLLDDAVDVLEHSVNELELARALLARGTRLLAAGRRGAGDDLRRGGQLAATAGFSWLAEPASVALEAHREQLVPGIGSFTPAERTVTDLVTAGLTNQAIATRLGISQRAVEKHLTSCYRKLGVTNRSALKAVLSQVVTKMSDLAVE</sequence>
<dbReference type="KEGG" id="daur:Daura_29805"/>
<reference evidence="2" key="1">
    <citation type="submission" date="2021-04" db="EMBL/GenBank/DDBJ databases">
        <title>Dactylosporangium aurantiacum NRRL B-8018 full assembly.</title>
        <authorList>
            <person name="Hartkoorn R.C."/>
            <person name="Beaudoing E."/>
            <person name="Hot D."/>
        </authorList>
    </citation>
    <scope>NUCLEOTIDE SEQUENCE</scope>
    <source>
        <strain evidence="2">NRRL B-8018</strain>
    </source>
</reference>
<dbReference type="RefSeq" id="WP_156089687.1">
    <property type="nucleotide sequence ID" value="NZ_CP073767.1"/>
</dbReference>
<dbReference type="PROSITE" id="PS50043">
    <property type="entry name" value="HTH_LUXR_2"/>
    <property type="match status" value="1"/>
</dbReference>
<gene>
    <name evidence="2" type="ORF">Daura_29805</name>
</gene>
<dbReference type="InterPro" id="IPR036388">
    <property type="entry name" value="WH-like_DNA-bd_sf"/>
</dbReference>
<dbReference type="SMART" id="SM00421">
    <property type="entry name" value="HTH_LUXR"/>
    <property type="match status" value="1"/>
</dbReference>